<keyword evidence="3" id="KW-0804">Transcription</keyword>
<feature type="non-terminal residue" evidence="7">
    <location>
        <position position="1"/>
    </location>
</feature>
<name>A0A1Y2FSS9_PROLT</name>
<keyword evidence="8" id="KW-1185">Reference proteome</keyword>
<organism evidence="7 8">
    <name type="scientific">Protomyces lactucae-debilis</name>
    <dbReference type="NCBI Taxonomy" id="2754530"/>
    <lineage>
        <taxon>Eukaryota</taxon>
        <taxon>Fungi</taxon>
        <taxon>Dikarya</taxon>
        <taxon>Ascomycota</taxon>
        <taxon>Taphrinomycotina</taxon>
        <taxon>Taphrinomycetes</taxon>
        <taxon>Taphrinales</taxon>
        <taxon>Protomycetaceae</taxon>
        <taxon>Protomyces</taxon>
    </lineage>
</organism>
<dbReference type="InterPro" id="IPR009072">
    <property type="entry name" value="Histone-fold"/>
</dbReference>
<reference evidence="7 8" key="1">
    <citation type="submission" date="2016-07" db="EMBL/GenBank/DDBJ databases">
        <title>Pervasive Adenine N6-methylation of Active Genes in Fungi.</title>
        <authorList>
            <consortium name="DOE Joint Genome Institute"/>
            <person name="Mondo S.J."/>
            <person name="Dannebaum R.O."/>
            <person name="Kuo R.C."/>
            <person name="Labutti K."/>
            <person name="Haridas S."/>
            <person name="Kuo A."/>
            <person name="Salamov A."/>
            <person name="Ahrendt S.R."/>
            <person name="Lipzen A."/>
            <person name="Sullivan W."/>
            <person name="Andreopoulos W.B."/>
            <person name="Clum A."/>
            <person name="Lindquist E."/>
            <person name="Daum C."/>
            <person name="Ramamoorthy G.K."/>
            <person name="Gryganskyi A."/>
            <person name="Culley D."/>
            <person name="Magnuson J.K."/>
            <person name="James T.Y."/>
            <person name="O'Malley M.A."/>
            <person name="Stajich J.E."/>
            <person name="Spatafora J.W."/>
            <person name="Visel A."/>
            <person name="Grigoriev I.V."/>
        </authorList>
    </citation>
    <scope>NUCLEOTIDE SEQUENCE [LARGE SCALE GENOMIC DNA]</scope>
    <source>
        <strain evidence="7 8">12-1054</strain>
    </source>
</reference>
<dbReference type="Pfam" id="PF02269">
    <property type="entry name" value="TFIID-18kDa"/>
    <property type="match status" value="1"/>
</dbReference>
<dbReference type="GO" id="GO:0046982">
    <property type="term" value="F:protein heterodimerization activity"/>
    <property type="evidence" value="ECO:0007669"/>
    <property type="project" value="InterPro"/>
</dbReference>
<dbReference type="STRING" id="56484.A0A1Y2FSS9"/>
<dbReference type="GeneID" id="63783687"/>
<dbReference type="AlphaFoldDB" id="A0A1Y2FSS9"/>
<comment type="caution">
    <text evidence="7">The sequence shown here is derived from an EMBL/GenBank/DDBJ whole genome shotgun (WGS) entry which is preliminary data.</text>
</comment>
<evidence type="ECO:0000313" key="8">
    <source>
        <dbReference type="Proteomes" id="UP000193685"/>
    </source>
</evidence>
<evidence type="ECO:0000256" key="3">
    <source>
        <dbReference type="ARBA" id="ARBA00023163"/>
    </source>
</evidence>
<evidence type="ECO:0000256" key="5">
    <source>
        <dbReference type="ARBA" id="ARBA00038392"/>
    </source>
</evidence>
<dbReference type="PANTHER" id="PTHR11380">
    <property type="entry name" value="TRANSCRIPTION INITIATION FACTOR TFIID/SUPT3-RELATED"/>
    <property type="match status" value="1"/>
</dbReference>
<keyword evidence="7" id="KW-0396">Initiation factor</keyword>
<dbReference type="CDD" id="cd07978">
    <property type="entry name" value="HFD_TAF13"/>
    <property type="match status" value="1"/>
</dbReference>
<dbReference type="GO" id="GO:0003743">
    <property type="term" value="F:translation initiation factor activity"/>
    <property type="evidence" value="ECO:0007669"/>
    <property type="project" value="UniProtKB-KW"/>
</dbReference>
<accession>A0A1Y2FSS9</accession>
<protein>
    <recommendedName>
        <fullName evidence="6">Transcription initiation factor TFIID subunit 13</fullName>
    </recommendedName>
</protein>
<dbReference type="RefSeq" id="XP_040727917.1">
    <property type="nucleotide sequence ID" value="XM_040867088.1"/>
</dbReference>
<dbReference type="Proteomes" id="UP000193685">
    <property type="component" value="Unassembled WGS sequence"/>
</dbReference>
<keyword evidence="7" id="KW-0648">Protein biosynthesis</keyword>
<sequence>RKGRAPLRRQPNAALFGKDLRSMMYAFGDEAPQADSVQVMDDILVDYISELCSEAGRVSGQRQKVKVDDFKIALRRETKNLGRVEELLTYRK</sequence>
<dbReference type="OrthoDB" id="10266074at2759"/>
<dbReference type="GO" id="GO:0051123">
    <property type="term" value="P:RNA polymerase II preinitiation complex assembly"/>
    <property type="evidence" value="ECO:0007669"/>
    <property type="project" value="TreeGrafter"/>
</dbReference>
<evidence type="ECO:0000313" key="7">
    <source>
        <dbReference type="EMBL" id="ORY87061.1"/>
    </source>
</evidence>
<evidence type="ECO:0000256" key="1">
    <source>
        <dbReference type="ARBA" id="ARBA00004123"/>
    </source>
</evidence>
<evidence type="ECO:0000256" key="2">
    <source>
        <dbReference type="ARBA" id="ARBA00023015"/>
    </source>
</evidence>
<proteinExistence type="inferred from homology"/>
<dbReference type="GO" id="GO:0005669">
    <property type="term" value="C:transcription factor TFIID complex"/>
    <property type="evidence" value="ECO:0007669"/>
    <property type="project" value="TreeGrafter"/>
</dbReference>
<keyword evidence="4" id="KW-0539">Nucleus</keyword>
<evidence type="ECO:0000256" key="6">
    <source>
        <dbReference type="ARBA" id="ARBA00040136"/>
    </source>
</evidence>
<dbReference type="EMBL" id="MCFI01000002">
    <property type="protein sequence ID" value="ORY87061.1"/>
    <property type="molecule type" value="Genomic_DNA"/>
</dbReference>
<dbReference type="SUPFAM" id="SSF47113">
    <property type="entry name" value="Histone-fold"/>
    <property type="match status" value="1"/>
</dbReference>
<comment type="subcellular location">
    <subcellularLocation>
        <location evidence="1">Nucleus</location>
    </subcellularLocation>
</comment>
<dbReference type="InterPro" id="IPR003195">
    <property type="entry name" value="TFIID_TAF13"/>
</dbReference>
<evidence type="ECO:0000256" key="4">
    <source>
        <dbReference type="ARBA" id="ARBA00023242"/>
    </source>
</evidence>
<keyword evidence="2" id="KW-0805">Transcription regulation</keyword>
<dbReference type="Gene3D" id="1.10.20.10">
    <property type="entry name" value="Histone, subunit A"/>
    <property type="match status" value="1"/>
</dbReference>
<feature type="non-terminal residue" evidence="7">
    <location>
        <position position="92"/>
    </location>
</feature>
<gene>
    <name evidence="7" type="ORF">BCR37DRAFT_333168</name>
</gene>
<dbReference type="PANTHER" id="PTHR11380:SF5">
    <property type="entry name" value="TRANSCRIPTION INITIATION FACTOR TFIID SUBUNIT 13"/>
    <property type="match status" value="1"/>
</dbReference>
<comment type="similarity">
    <text evidence="5">Belongs to the TAF13 family.</text>
</comment>